<keyword evidence="2" id="KW-1185">Reference proteome</keyword>
<gene>
    <name evidence="1" type="ORF">GLOTRDRAFT_97242</name>
</gene>
<dbReference type="KEGG" id="gtr:GLOTRDRAFT_97242"/>
<dbReference type="AlphaFoldDB" id="S7PRS4"/>
<organism evidence="1 2">
    <name type="scientific">Gloeophyllum trabeum (strain ATCC 11539 / FP-39264 / Madison 617)</name>
    <name type="common">Brown rot fungus</name>
    <dbReference type="NCBI Taxonomy" id="670483"/>
    <lineage>
        <taxon>Eukaryota</taxon>
        <taxon>Fungi</taxon>
        <taxon>Dikarya</taxon>
        <taxon>Basidiomycota</taxon>
        <taxon>Agaricomycotina</taxon>
        <taxon>Agaricomycetes</taxon>
        <taxon>Gloeophyllales</taxon>
        <taxon>Gloeophyllaceae</taxon>
        <taxon>Gloeophyllum</taxon>
    </lineage>
</organism>
<dbReference type="EMBL" id="KB469370">
    <property type="protein sequence ID" value="EPQ50077.1"/>
    <property type="molecule type" value="Genomic_DNA"/>
</dbReference>
<name>S7PRS4_GLOTA</name>
<reference evidence="1 2" key="1">
    <citation type="journal article" date="2012" name="Science">
        <title>The Paleozoic origin of enzymatic lignin decomposition reconstructed from 31 fungal genomes.</title>
        <authorList>
            <person name="Floudas D."/>
            <person name="Binder M."/>
            <person name="Riley R."/>
            <person name="Barry K."/>
            <person name="Blanchette R.A."/>
            <person name="Henrissat B."/>
            <person name="Martinez A.T."/>
            <person name="Otillar R."/>
            <person name="Spatafora J.W."/>
            <person name="Yadav J.S."/>
            <person name="Aerts A."/>
            <person name="Benoit I."/>
            <person name="Boyd A."/>
            <person name="Carlson A."/>
            <person name="Copeland A."/>
            <person name="Coutinho P.M."/>
            <person name="de Vries R.P."/>
            <person name="Ferreira P."/>
            <person name="Findley K."/>
            <person name="Foster B."/>
            <person name="Gaskell J."/>
            <person name="Glotzer D."/>
            <person name="Gorecki P."/>
            <person name="Heitman J."/>
            <person name="Hesse C."/>
            <person name="Hori C."/>
            <person name="Igarashi K."/>
            <person name="Jurgens J.A."/>
            <person name="Kallen N."/>
            <person name="Kersten P."/>
            <person name="Kohler A."/>
            <person name="Kuees U."/>
            <person name="Kumar T.K.A."/>
            <person name="Kuo A."/>
            <person name="LaButti K."/>
            <person name="Larrondo L.F."/>
            <person name="Lindquist E."/>
            <person name="Ling A."/>
            <person name="Lombard V."/>
            <person name="Lucas S."/>
            <person name="Lundell T."/>
            <person name="Martin R."/>
            <person name="McLaughlin D.J."/>
            <person name="Morgenstern I."/>
            <person name="Morin E."/>
            <person name="Murat C."/>
            <person name="Nagy L.G."/>
            <person name="Nolan M."/>
            <person name="Ohm R.A."/>
            <person name="Patyshakuliyeva A."/>
            <person name="Rokas A."/>
            <person name="Ruiz-Duenas F.J."/>
            <person name="Sabat G."/>
            <person name="Salamov A."/>
            <person name="Samejima M."/>
            <person name="Schmutz J."/>
            <person name="Slot J.C."/>
            <person name="St John F."/>
            <person name="Stenlid J."/>
            <person name="Sun H."/>
            <person name="Sun S."/>
            <person name="Syed K."/>
            <person name="Tsang A."/>
            <person name="Wiebenga A."/>
            <person name="Young D."/>
            <person name="Pisabarro A."/>
            <person name="Eastwood D.C."/>
            <person name="Martin F."/>
            <person name="Cullen D."/>
            <person name="Grigoriev I.V."/>
            <person name="Hibbett D.S."/>
        </authorList>
    </citation>
    <scope>NUCLEOTIDE SEQUENCE [LARGE SCALE GENOMIC DNA]</scope>
    <source>
        <strain evidence="1 2">ATCC 11539</strain>
    </source>
</reference>
<dbReference type="RefSeq" id="XP_007871465.1">
    <property type="nucleotide sequence ID" value="XM_007873274.1"/>
</dbReference>
<evidence type="ECO:0000313" key="2">
    <source>
        <dbReference type="Proteomes" id="UP000030669"/>
    </source>
</evidence>
<evidence type="ECO:0000313" key="1">
    <source>
        <dbReference type="EMBL" id="EPQ50077.1"/>
    </source>
</evidence>
<dbReference type="Proteomes" id="UP000030669">
    <property type="component" value="Unassembled WGS sequence"/>
</dbReference>
<protein>
    <submittedName>
        <fullName evidence="1">Uncharacterized protein</fullName>
    </submittedName>
</protein>
<accession>S7PRS4</accession>
<dbReference type="GeneID" id="19309981"/>
<dbReference type="HOGENOM" id="CLU_1563028_0_0_1"/>
<sequence>MALDFGNSGNPAELNGALWVTLNGTITQAGLCIALRGTQITYMSLRFPSPTYHTNDDLLHSVMTSIRYAVGMGLSSLSFCTTNASESNAIVGGLPMTPNTHDDVQPRPILSSPVIPPADLPLPTSTQRTHAIQKDAGNASMSLVPSLLQLVLVRREVVRGCSGQLRGKPVV</sequence>
<proteinExistence type="predicted"/>